<keyword evidence="4" id="KW-0804">Transcription</keyword>
<dbReference type="Gene3D" id="3.40.190.10">
    <property type="entry name" value="Periplasmic binding protein-like II"/>
    <property type="match status" value="2"/>
</dbReference>
<evidence type="ECO:0000313" key="7">
    <source>
        <dbReference type="EMBL" id="GIH74610.1"/>
    </source>
</evidence>
<dbReference type="PRINTS" id="PR00039">
    <property type="entry name" value="HTHLYSR"/>
</dbReference>
<dbReference type="InterPro" id="IPR005119">
    <property type="entry name" value="LysR_subst-bd"/>
</dbReference>
<organism evidence="7 8">
    <name type="scientific">Planobispora longispora</name>
    <dbReference type="NCBI Taxonomy" id="28887"/>
    <lineage>
        <taxon>Bacteria</taxon>
        <taxon>Bacillati</taxon>
        <taxon>Actinomycetota</taxon>
        <taxon>Actinomycetes</taxon>
        <taxon>Streptosporangiales</taxon>
        <taxon>Streptosporangiaceae</taxon>
        <taxon>Planobispora</taxon>
    </lineage>
</organism>
<dbReference type="AlphaFoldDB" id="A0A8J3RGZ9"/>
<evidence type="ECO:0000259" key="6">
    <source>
        <dbReference type="PROSITE" id="PS50931"/>
    </source>
</evidence>
<comment type="similarity">
    <text evidence="1">Belongs to the LysR transcriptional regulatory family.</text>
</comment>
<evidence type="ECO:0000256" key="4">
    <source>
        <dbReference type="ARBA" id="ARBA00023163"/>
    </source>
</evidence>
<dbReference type="InterPro" id="IPR036390">
    <property type="entry name" value="WH_DNA-bd_sf"/>
</dbReference>
<dbReference type="FunFam" id="1.10.10.10:FF:000001">
    <property type="entry name" value="LysR family transcriptional regulator"/>
    <property type="match status" value="1"/>
</dbReference>
<dbReference type="EMBL" id="BOOH01000010">
    <property type="protein sequence ID" value="GIH74610.1"/>
    <property type="molecule type" value="Genomic_DNA"/>
</dbReference>
<keyword evidence="8" id="KW-1185">Reference proteome</keyword>
<name>A0A8J3RGZ9_9ACTN</name>
<keyword evidence="3" id="KW-0238">DNA-binding</keyword>
<dbReference type="Gene3D" id="1.10.10.10">
    <property type="entry name" value="Winged helix-like DNA-binding domain superfamily/Winged helix DNA-binding domain"/>
    <property type="match status" value="1"/>
</dbReference>
<dbReference type="GO" id="GO:0032993">
    <property type="term" value="C:protein-DNA complex"/>
    <property type="evidence" value="ECO:0007669"/>
    <property type="project" value="TreeGrafter"/>
</dbReference>
<feature type="region of interest" description="Disordered" evidence="5">
    <location>
        <begin position="176"/>
        <end position="234"/>
    </location>
</feature>
<dbReference type="InterPro" id="IPR011991">
    <property type="entry name" value="ArsR-like_HTH"/>
</dbReference>
<dbReference type="Proteomes" id="UP000616724">
    <property type="component" value="Unassembled WGS sequence"/>
</dbReference>
<protein>
    <submittedName>
        <fullName evidence="7">LysR family transcriptional regulator</fullName>
    </submittedName>
</protein>
<accession>A0A8J3RGZ9</accession>
<dbReference type="InterPro" id="IPR036388">
    <property type="entry name" value="WH-like_DNA-bd_sf"/>
</dbReference>
<comment type="caution">
    <text evidence="7">The sequence shown here is derived from an EMBL/GenBank/DDBJ whole genome shotgun (WGS) entry which is preliminary data.</text>
</comment>
<evidence type="ECO:0000256" key="3">
    <source>
        <dbReference type="ARBA" id="ARBA00023125"/>
    </source>
</evidence>
<reference evidence="7 8" key="1">
    <citation type="submission" date="2021-01" db="EMBL/GenBank/DDBJ databases">
        <title>Whole genome shotgun sequence of Planobispora longispora NBRC 13918.</title>
        <authorList>
            <person name="Komaki H."/>
            <person name="Tamura T."/>
        </authorList>
    </citation>
    <scope>NUCLEOTIDE SEQUENCE [LARGE SCALE GENOMIC DNA]</scope>
    <source>
        <strain evidence="7 8">NBRC 13918</strain>
    </source>
</reference>
<sequence>MLDIVRLRVLAAVARQGSVTKAARELHYSQPSVSHHLAKLEAETGAKLVQRAGRGIRLTEAGRLLADRAIEIVGRVDSATAELSAHVGLRAGRVRLAAFPSALGTFAPEAAALLTREHPALELGLTETEPPEALRMLRAGYVDVAVIFRYDDTAPEDNGIRLVHLLDDPSYLVVPEGPAGSPAASPVTAEPRGTGADGSAPPAGAEPDRAESGRAGPDRAESGRAEPDDPNGPLLAHRGARWIAGCDRCRSHLLDLCARQGFEPKISFTSDDIVAVQALVAAGMGVTALPGLALQAHRHPGVGVIEIPGSTRHIYAAVYGEPPDPPATTALLAALRTTTRAAPFPAPA</sequence>
<dbReference type="CDD" id="cd00090">
    <property type="entry name" value="HTH_ARSR"/>
    <property type="match status" value="1"/>
</dbReference>
<dbReference type="SUPFAM" id="SSF53850">
    <property type="entry name" value="Periplasmic binding protein-like II"/>
    <property type="match status" value="2"/>
</dbReference>
<evidence type="ECO:0000313" key="8">
    <source>
        <dbReference type="Proteomes" id="UP000616724"/>
    </source>
</evidence>
<dbReference type="SUPFAM" id="SSF46785">
    <property type="entry name" value="Winged helix' DNA-binding domain"/>
    <property type="match status" value="1"/>
</dbReference>
<dbReference type="GO" id="GO:0003700">
    <property type="term" value="F:DNA-binding transcription factor activity"/>
    <property type="evidence" value="ECO:0007669"/>
    <property type="project" value="InterPro"/>
</dbReference>
<dbReference type="RefSeq" id="WP_239315899.1">
    <property type="nucleotide sequence ID" value="NZ_BOOH01000010.1"/>
</dbReference>
<evidence type="ECO:0000256" key="2">
    <source>
        <dbReference type="ARBA" id="ARBA00023015"/>
    </source>
</evidence>
<evidence type="ECO:0000256" key="5">
    <source>
        <dbReference type="SAM" id="MobiDB-lite"/>
    </source>
</evidence>
<proteinExistence type="inferred from homology"/>
<gene>
    <name evidence="7" type="ORF">Plo01_10390</name>
</gene>
<evidence type="ECO:0000256" key="1">
    <source>
        <dbReference type="ARBA" id="ARBA00009437"/>
    </source>
</evidence>
<dbReference type="InterPro" id="IPR000847">
    <property type="entry name" value="LysR_HTH_N"/>
</dbReference>
<dbReference type="PANTHER" id="PTHR30346">
    <property type="entry name" value="TRANSCRIPTIONAL DUAL REGULATOR HCAR-RELATED"/>
    <property type="match status" value="1"/>
</dbReference>
<keyword evidence="2" id="KW-0805">Transcription regulation</keyword>
<dbReference type="Pfam" id="PF03466">
    <property type="entry name" value="LysR_substrate"/>
    <property type="match status" value="2"/>
</dbReference>
<dbReference type="GO" id="GO:0003677">
    <property type="term" value="F:DNA binding"/>
    <property type="evidence" value="ECO:0007669"/>
    <property type="project" value="UniProtKB-KW"/>
</dbReference>
<dbReference type="Pfam" id="PF00126">
    <property type="entry name" value="HTH_1"/>
    <property type="match status" value="1"/>
</dbReference>
<feature type="domain" description="HTH lysR-type" evidence="6">
    <location>
        <begin position="2"/>
        <end position="59"/>
    </location>
</feature>
<dbReference type="PANTHER" id="PTHR30346:SF29">
    <property type="entry name" value="LYSR SUBSTRATE-BINDING"/>
    <property type="match status" value="1"/>
</dbReference>
<feature type="compositionally biased region" description="Low complexity" evidence="5">
    <location>
        <begin position="177"/>
        <end position="186"/>
    </location>
</feature>
<feature type="compositionally biased region" description="Basic and acidic residues" evidence="5">
    <location>
        <begin position="206"/>
        <end position="227"/>
    </location>
</feature>
<dbReference type="PROSITE" id="PS50931">
    <property type="entry name" value="HTH_LYSR"/>
    <property type="match status" value="1"/>
</dbReference>